<dbReference type="EMBL" id="CM009753">
    <property type="protein sequence ID" value="PUZ55627.1"/>
    <property type="molecule type" value="Genomic_DNA"/>
</dbReference>
<dbReference type="OrthoDB" id="1936886at2759"/>
<feature type="signal peptide" evidence="1">
    <location>
        <begin position="1"/>
        <end position="30"/>
    </location>
</feature>
<feature type="chain" id="PRO_5015438657" evidence="1">
    <location>
        <begin position="31"/>
        <end position="80"/>
    </location>
</feature>
<dbReference type="AlphaFoldDB" id="A0A2T7DJ97"/>
<reference evidence="2 3" key="1">
    <citation type="submission" date="2018-04" db="EMBL/GenBank/DDBJ databases">
        <title>WGS assembly of Panicum hallii var. hallii HAL2.</title>
        <authorList>
            <person name="Lovell J."/>
            <person name="Jenkins J."/>
            <person name="Lowry D."/>
            <person name="Mamidi S."/>
            <person name="Sreedasyam A."/>
            <person name="Weng X."/>
            <person name="Barry K."/>
            <person name="Bonette J."/>
            <person name="Campitelli B."/>
            <person name="Daum C."/>
            <person name="Gordon S."/>
            <person name="Gould B."/>
            <person name="Lipzen A."/>
            <person name="MacQueen A."/>
            <person name="Palacio-Mejia J."/>
            <person name="Plott C."/>
            <person name="Shakirov E."/>
            <person name="Shu S."/>
            <person name="Yoshinaga Y."/>
            <person name="Zane M."/>
            <person name="Rokhsar D."/>
            <person name="Grimwood J."/>
            <person name="Schmutz J."/>
            <person name="Juenger T."/>
        </authorList>
    </citation>
    <scope>NUCLEOTIDE SEQUENCE [LARGE SCALE GENOMIC DNA]</scope>
    <source>
        <strain evidence="3">cv. HAL2</strain>
    </source>
</reference>
<dbReference type="Proteomes" id="UP000244336">
    <property type="component" value="Chromosome 5"/>
</dbReference>
<name>A0A2T7DJ97_9POAL</name>
<evidence type="ECO:0000313" key="3">
    <source>
        <dbReference type="Proteomes" id="UP000244336"/>
    </source>
</evidence>
<organism evidence="2 3">
    <name type="scientific">Panicum hallii var. hallii</name>
    <dbReference type="NCBI Taxonomy" id="1504633"/>
    <lineage>
        <taxon>Eukaryota</taxon>
        <taxon>Viridiplantae</taxon>
        <taxon>Streptophyta</taxon>
        <taxon>Embryophyta</taxon>
        <taxon>Tracheophyta</taxon>
        <taxon>Spermatophyta</taxon>
        <taxon>Magnoliopsida</taxon>
        <taxon>Liliopsida</taxon>
        <taxon>Poales</taxon>
        <taxon>Poaceae</taxon>
        <taxon>PACMAD clade</taxon>
        <taxon>Panicoideae</taxon>
        <taxon>Panicodae</taxon>
        <taxon>Paniceae</taxon>
        <taxon>Panicinae</taxon>
        <taxon>Panicum</taxon>
        <taxon>Panicum sect. Panicum</taxon>
    </lineage>
</organism>
<keyword evidence="1" id="KW-0732">Signal</keyword>
<sequence length="80" mass="8987">MAPTRPRRPVGVLLPCLLLAFCIHGPPWLALDTVSRYQPLSGGQKLVSRGGRFALGFFQPGRMITKVCERKRSHTRPFLK</sequence>
<dbReference type="Gramene" id="PUZ55627">
    <property type="protein sequence ID" value="PUZ55627"/>
    <property type="gene ID" value="GQ55_5G227700"/>
</dbReference>
<evidence type="ECO:0000313" key="2">
    <source>
        <dbReference type="EMBL" id="PUZ55627.1"/>
    </source>
</evidence>
<protein>
    <submittedName>
        <fullName evidence="2">Uncharacterized protein</fullName>
    </submittedName>
</protein>
<keyword evidence="3" id="KW-1185">Reference proteome</keyword>
<proteinExistence type="predicted"/>
<gene>
    <name evidence="2" type="ORF">GQ55_5G227700</name>
</gene>
<evidence type="ECO:0000256" key="1">
    <source>
        <dbReference type="SAM" id="SignalP"/>
    </source>
</evidence>
<accession>A0A2T7DJ97</accession>